<gene>
    <name evidence="1" type="ORF">GCM10008986_25740</name>
</gene>
<reference evidence="2" key="1">
    <citation type="journal article" date="2019" name="Int. J. Syst. Evol. Microbiol.">
        <title>The Global Catalogue of Microorganisms (GCM) 10K type strain sequencing project: providing services to taxonomists for standard genome sequencing and annotation.</title>
        <authorList>
            <consortium name="The Broad Institute Genomics Platform"/>
            <consortium name="The Broad Institute Genome Sequencing Center for Infectious Disease"/>
            <person name="Wu L."/>
            <person name="Ma J."/>
        </authorList>
    </citation>
    <scope>NUCLEOTIDE SEQUENCE [LARGE SCALE GENOMIC DNA]</scope>
    <source>
        <strain evidence="2">JCM 12389</strain>
    </source>
</reference>
<sequence length="54" mass="6416">MRKGKELLKYELSLNVLLKLMFGSSSEANEKMFNNGYIDESLTYDYTNEKIWFL</sequence>
<evidence type="ECO:0000313" key="1">
    <source>
        <dbReference type="EMBL" id="GAA0497595.1"/>
    </source>
</evidence>
<proteinExistence type="predicted"/>
<dbReference type="EMBL" id="BAAADO010000005">
    <property type="protein sequence ID" value="GAA0497595.1"/>
    <property type="molecule type" value="Genomic_DNA"/>
</dbReference>
<dbReference type="Proteomes" id="UP001500880">
    <property type="component" value="Unassembled WGS sequence"/>
</dbReference>
<protein>
    <submittedName>
        <fullName evidence="1">Uncharacterized protein</fullName>
    </submittedName>
</protein>
<organism evidence="1 2">
    <name type="scientific">Salinibacillus aidingensis</name>
    <dbReference type="NCBI Taxonomy" id="237684"/>
    <lineage>
        <taxon>Bacteria</taxon>
        <taxon>Bacillati</taxon>
        <taxon>Bacillota</taxon>
        <taxon>Bacilli</taxon>
        <taxon>Bacillales</taxon>
        <taxon>Bacillaceae</taxon>
        <taxon>Salinibacillus</taxon>
    </lineage>
</organism>
<comment type="caution">
    <text evidence="1">The sequence shown here is derived from an EMBL/GenBank/DDBJ whole genome shotgun (WGS) entry which is preliminary data.</text>
</comment>
<keyword evidence="2" id="KW-1185">Reference proteome</keyword>
<evidence type="ECO:0000313" key="2">
    <source>
        <dbReference type="Proteomes" id="UP001500880"/>
    </source>
</evidence>
<accession>A0ABP3LC27</accession>
<name>A0ABP3LC27_9BACI</name>